<feature type="transmembrane region" description="Helical" evidence="5">
    <location>
        <begin position="97"/>
        <end position="114"/>
    </location>
</feature>
<dbReference type="Pfam" id="PF01694">
    <property type="entry name" value="Rhomboid"/>
    <property type="match status" value="1"/>
</dbReference>
<comment type="subcellular location">
    <subcellularLocation>
        <location evidence="1">Membrane</location>
        <topology evidence="1">Multi-pass membrane protein</topology>
    </subcellularLocation>
</comment>
<keyword evidence="2 5" id="KW-0812">Transmembrane</keyword>
<feature type="transmembrane region" description="Helical" evidence="5">
    <location>
        <begin position="126"/>
        <end position="145"/>
    </location>
</feature>
<dbReference type="InterPro" id="IPR022764">
    <property type="entry name" value="Peptidase_S54_rhomboid_dom"/>
</dbReference>
<evidence type="ECO:0000256" key="3">
    <source>
        <dbReference type="ARBA" id="ARBA00022989"/>
    </source>
</evidence>
<evidence type="ECO:0000256" key="4">
    <source>
        <dbReference type="ARBA" id="ARBA00023136"/>
    </source>
</evidence>
<evidence type="ECO:0000313" key="8">
    <source>
        <dbReference type="Proteomes" id="UP000281112"/>
    </source>
</evidence>
<dbReference type="Proteomes" id="UP000281112">
    <property type="component" value="Unassembled WGS sequence"/>
</dbReference>
<name>A0A3N9TIT5_9VIBR</name>
<dbReference type="PANTHER" id="PTHR43731">
    <property type="entry name" value="RHOMBOID PROTEASE"/>
    <property type="match status" value="1"/>
</dbReference>
<keyword evidence="4 5" id="KW-0472">Membrane</keyword>
<dbReference type="InterPro" id="IPR035952">
    <property type="entry name" value="Rhomboid-like_sf"/>
</dbReference>
<dbReference type="InterPro" id="IPR050925">
    <property type="entry name" value="Rhomboid_protease_S54"/>
</dbReference>
<dbReference type="EC" id="3.4.21.-" evidence="7"/>
<proteinExistence type="predicted"/>
<dbReference type="RefSeq" id="WP_124936358.1">
    <property type="nucleotide sequence ID" value="NZ_RJVQ01000002.1"/>
</dbReference>
<gene>
    <name evidence="7" type="primary">rrtA</name>
    <name evidence="7" type="ORF">EES38_06535</name>
</gene>
<evidence type="ECO:0000259" key="6">
    <source>
        <dbReference type="Pfam" id="PF01694"/>
    </source>
</evidence>
<evidence type="ECO:0000256" key="2">
    <source>
        <dbReference type="ARBA" id="ARBA00022692"/>
    </source>
</evidence>
<dbReference type="Gene3D" id="1.20.1540.10">
    <property type="entry name" value="Rhomboid-like"/>
    <property type="match status" value="1"/>
</dbReference>
<evidence type="ECO:0000313" key="7">
    <source>
        <dbReference type="EMBL" id="RQW64238.1"/>
    </source>
</evidence>
<dbReference type="GO" id="GO:0004252">
    <property type="term" value="F:serine-type endopeptidase activity"/>
    <property type="evidence" value="ECO:0007669"/>
    <property type="project" value="InterPro"/>
</dbReference>
<keyword evidence="8" id="KW-1185">Reference proteome</keyword>
<dbReference type="InterPro" id="IPR023826">
    <property type="entry name" value="Rhom-like_SP_proteobac"/>
</dbReference>
<keyword evidence="3 5" id="KW-1133">Transmembrane helix</keyword>
<dbReference type="NCBIfam" id="TIGR03902">
    <property type="entry name" value="rhom_GG_sort"/>
    <property type="match status" value="1"/>
</dbReference>
<dbReference type="GO" id="GO:0016020">
    <property type="term" value="C:membrane"/>
    <property type="evidence" value="ECO:0007669"/>
    <property type="project" value="UniProtKB-SubCell"/>
</dbReference>
<dbReference type="SUPFAM" id="SSF144091">
    <property type="entry name" value="Rhomboid-like"/>
    <property type="match status" value="1"/>
</dbReference>
<feature type="domain" description="Peptidase S54 rhomboid" evidence="6">
    <location>
        <begin position="36"/>
        <end position="175"/>
    </location>
</feature>
<dbReference type="AlphaFoldDB" id="A0A3N9TIT5"/>
<dbReference type="OrthoDB" id="196054at2"/>
<reference evidence="7 8" key="1">
    <citation type="submission" date="2018-11" db="EMBL/GenBank/DDBJ databases">
        <title>Vibrio LJC006 sp. nov., isolated from seawater during the bloom of the enteromorpha.</title>
        <authorList>
            <person name="Liang J."/>
        </authorList>
    </citation>
    <scope>NUCLEOTIDE SEQUENCE [LARGE SCALE GENOMIC DNA]</scope>
    <source>
        <strain evidence="7 8">LJC006</strain>
    </source>
</reference>
<accession>A0A3N9TIT5</accession>
<feature type="transmembrane region" description="Helical" evidence="5">
    <location>
        <begin position="46"/>
        <end position="67"/>
    </location>
</feature>
<evidence type="ECO:0000256" key="1">
    <source>
        <dbReference type="ARBA" id="ARBA00004141"/>
    </source>
</evidence>
<feature type="transmembrane region" description="Helical" evidence="5">
    <location>
        <begin position="157"/>
        <end position="177"/>
    </location>
</feature>
<evidence type="ECO:0000256" key="5">
    <source>
        <dbReference type="SAM" id="Phobius"/>
    </source>
</evidence>
<protein>
    <submittedName>
        <fullName evidence="7">Rhombosortase</fullName>
        <ecNumber evidence="7">3.4.21.-</ecNumber>
    </submittedName>
</protein>
<keyword evidence="7" id="KW-0378">Hydrolase</keyword>
<dbReference type="EMBL" id="RJVQ01000002">
    <property type="protein sequence ID" value="RQW64238.1"/>
    <property type="molecule type" value="Genomic_DNA"/>
</dbReference>
<dbReference type="PANTHER" id="PTHR43731:SF16">
    <property type="entry name" value="RHOMBOSORTASE"/>
    <property type="match status" value="1"/>
</dbReference>
<organism evidence="7 8">
    <name type="scientific">Vibrio viridaestus</name>
    <dbReference type="NCBI Taxonomy" id="2487322"/>
    <lineage>
        <taxon>Bacteria</taxon>
        <taxon>Pseudomonadati</taxon>
        <taxon>Pseudomonadota</taxon>
        <taxon>Gammaproteobacteria</taxon>
        <taxon>Vibrionales</taxon>
        <taxon>Vibrionaceae</taxon>
        <taxon>Vibrio</taxon>
    </lineage>
</organism>
<sequence>MNLYFSLILLSIPSIAALFEPVARLFSWNRYAIEHFQWWRILSGNFAHTNFDHFAMNILALWIIAYIFRPRGSLYLKVTLLTSFTVGLSLLCSSLDNYVGLSGALHGIFAYFAFNEALNGRKGSWLLVIGVIGKVVWEQTFGPSAYTQELIGARVAIQAHLAGLISGLVFSFIVWLYSSYKNRAHHSY</sequence>
<comment type="caution">
    <text evidence="7">The sequence shown here is derived from an EMBL/GenBank/DDBJ whole genome shotgun (WGS) entry which is preliminary data.</text>
</comment>